<dbReference type="Pfam" id="PF05943">
    <property type="entry name" value="VipB"/>
    <property type="match status" value="1"/>
</dbReference>
<reference evidence="2 3" key="1">
    <citation type="submission" date="2018-06" db="EMBL/GenBank/DDBJ databases">
        <authorList>
            <consortium name="Pathogen Informatics"/>
            <person name="Doyle S."/>
        </authorList>
    </citation>
    <scope>NUCLEOTIDE SEQUENCE [LARGE SCALE GENOMIC DNA]</scope>
    <source>
        <strain evidence="2 3">NCTC10418</strain>
    </source>
</reference>
<evidence type="ECO:0000259" key="1">
    <source>
        <dbReference type="Pfam" id="PF05943"/>
    </source>
</evidence>
<proteinExistence type="predicted"/>
<sequence length="82" mass="9088">MPRVLGRLPYGPDTVPVRSFNYVEEVKGPDHHKYLWTNASFAFAANMVRSFVTNGWCVQIRGPQAGGAVQDLPIHLYDLGTG</sequence>
<protein>
    <submittedName>
        <fullName evidence="2">Putative type VI secretion protein</fullName>
    </submittedName>
</protein>
<dbReference type="AlphaFoldDB" id="A0A376KZZ1"/>
<evidence type="ECO:0000313" key="2">
    <source>
        <dbReference type="EMBL" id="STE87011.1"/>
    </source>
</evidence>
<dbReference type="InterPro" id="IPR044031">
    <property type="entry name" value="TssC1_N"/>
</dbReference>
<organism evidence="2 3">
    <name type="scientific">Escherichia coli</name>
    <dbReference type="NCBI Taxonomy" id="562"/>
    <lineage>
        <taxon>Bacteria</taxon>
        <taxon>Pseudomonadati</taxon>
        <taxon>Pseudomonadota</taxon>
        <taxon>Gammaproteobacteria</taxon>
        <taxon>Enterobacterales</taxon>
        <taxon>Enterobacteriaceae</taxon>
        <taxon>Escherichia</taxon>
    </lineage>
</organism>
<dbReference type="Proteomes" id="UP000255460">
    <property type="component" value="Unassembled WGS sequence"/>
</dbReference>
<dbReference type="InterPro" id="IPR010269">
    <property type="entry name" value="T6SS_TssC-like"/>
</dbReference>
<evidence type="ECO:0000313" key="3">
    <source>
        <dbReference type="Proteomes" id="UP000255460"/>
    </source>
</evidence>
<dbReference type="EMBL" id="UFZQ01000001">
    <property type="protein sequence ID" value="STE87011.1"/>
    <property type="molecule type" value="Genomic_DNA"/>
</dbReference>
<dbReference type="PANTHER" id="PTHR35565">
    <property type="entry name" value="CYTOPLASMIC PROTEIN-RELATED"/>
    <property type="match status" value="1"/>
</dbReference>
<dbReference type="PANTHER" id="PTHR35565:SF1">
    <property type="entry name" value="TYPE VI SECRETION SYSTEM CONTRACTILE SHEATH LARGE SUBUNIT"/>
    <property type="match status" value="1"/>
</dbReference>
<accession>A0A376KZZ1</accession>
<gene>
    <name evidence="2" type="ORF">NCTC10418_04670</name>
</gene>
<feature type="domain" description="TssC1 N-terminal" evidence="1">
    <location>
        <begin position="1"/>
        <end position="79"/>
    </location>
</feature>
<name>A0A376KZZ1_ECOLX</name>